<evidence type="ECO:0000256" key="6">
    <source>
        <dbReference type="ARBA" id="ARBA00022827"/>
    </source>
</evidence>
<reference evidence="13" key="1">
    <citation type="submission" date="2017-02" db="EMBL/GenBank/DDBJ databases">
        <authorList>
            <person name="Dridi B."/>
        </authorList>
    </citation>
    <scope>NUCLEOTIDE SEQUENCE [LARGE SCALE GENOMIC DNA]</scope>
    <source>
        <strain evidence="13">bH819</strain>
    </source>
</reference>
<evidence type="ECO:0000256" key="11">
    <source>
        <dbReference type="PIRSR" id="PIRSR006268-2"/>
    </source>
</evidence>
<dbReference type="Gene3D" id="3.10.520.10">
    <property type="entry name" value="ApbE-like domains"/>
    <property type="match status" value="1"/>
</dbReference>
<evidence type="ECO:0000313" key="13">
    <source>
        <dbReference type="Proteomes" id="UP000195918"/>
    </source>
</evidence>
<dbReference type="EC" id="2.7.1.180" evidence="1 10"/>
<organism evidence="12 13">
    <name type="scientific">Vagococcus fluvialis bH819</name>
    <dbReference type="NCBI Taxonomy" id="1255619"/>
    <lineage>
        <taxon>Bacteria</taxon>
        <taxon>Bacillati</taxon>
        <taxon>Bacillota</taxon>
        <taxon>Bacilli</taxon>
        <taxon>Lactobacillales</taxon>
        <taxon>Enterococcaceae</taxon>
        <taxon>Vagococcus</taxon>
    </lineage>
</organism>
<keyword evidence="5 10" id="KW-0479">Metal-binding</keyword>
<dbReference type="InterPro" id="IPR024932">
    <property type="entry name" value="ApbE"/>
</dbReference>
<dbReference type="InterPro" id="IPR003374">
    <property type="entry name" value="ApbE-like_sf"/>
</dbReference>
<sequence length="309" mass="34711">MKEEEKIINRMGTTIKLKVQAENAHHILQVAENMLIDFEQRFNANDENSQLMKLAKNAGEKVTVLDQDLYELIKIGKRHSDDPDSFLNITLGPLIKAWNIGFLDAQMPKQEIITEKLQLSNPKKILLDDAKQSVLLKEKGMSIDLGALAKGYFADKIIHFFKQEGAVSGFIDLGGNVLTFGEASHTGDDFWKVGIQNPFLPRGNQAMILKIKNQSVVTSGIYERVLVDNDQKYHHIFDRKTGYPVATDLVSLTIVSKLSLDGEIWTTRLFGHNISKILETVSQDDSLEAILMTKNGELAYTKGIKNRLV</sequence>
<comment type="similarity">
    <text evidence="10">Belongs to the ApbE family.</text>
</comment>
<keyword evidence="12" id="KW-0449">Lipoprotein</keyword>
<comment type="cofactor">
    <cofactor evidence="11">
        <name>Mg(2+)</name>
        <dbReference type="ChEBI" id="CHEBI:18420"/>
    </cofactor>
    <cofactor evidence="11">
        <name>Mn(2+)</name>
        <dbReference type="ChEBI" id="CHEBI:29035"/>
    </cofactor>
    <text evidence="11">Magnesium. Can also use manganese.</text>
</comment>
<keyword evidence="7 10" id="KW-0460">Magnesium</keyword>
<dbReference type="RefSeq" id="WP_179203847.1">
    <property type="nucleotide sequence ID" value="NZ_FWFD01000014.1"/>
</dbReference>
<accession>A0A1X6WRJ4</accession>
<evidence type="ECO:0000256" key="8">
    <source>
        <dbReference type="ARBA" id="ARBA00031306"/>
    </source>
</evidence>
<evidence type="ECO:0000256" key="1">
    <source>
        <dbReference type="ARBA" id="ARBA00011955"/>
    </source>
</evidence>
<feature type="binding site" evidence="11">
    <location>
        <position position="267"/>
    </location>
    <ligand>
        <name>Mg(2+)</name>
        <dbReference type="ChEBI" id="CHEBI:18420"/>
    </ligand>
</feature>
<dbReference type="EMBL" id="FWFD01000014">
    <property type="protein sequence ID" value="SLM86276.1"/>
    <property type="molecule type" value="Genomic_DNA"/>
</dbReference>
<keyword evidence="3 10" id="KW-0285">Flavoprotein</keyword>
<evidence type="ECO:0000256" key="4">
    <source>
        <dbReference type="ARBA" id="ARBA00022679"/>
    </source>
</evidence>
<evidence type="ECO:0000256" key="10">
    <source>
        <dbReference type="PIRNR" id="PIRNR006268"/>
    </source>
</evidence>
<protein>
    <recommendedName>
        <fullName evidence="2 10">FAD:protein FMN transferase</fullName>
        <ecNumber evidence="1 10">2.7.1.180</ecNumber>
    </recommendedName>
    <alternativeName>
        <fullName evidence="8 10">Flavin transferase</fullName>
    </alternativeName>
</protein>
<gene>
    <name evidence="12" type="ORF">FM121_09315</name>
</gene>
<feature type="binding site" evidence="11">
    <location>
        <position position="147"/>
    </location>
    <ligand>
        <name>Mg(2+)</name>
        <dbReference type="ChEBI" id="CHEBI:18420"/>
    </ligand>
</feature>
<evidence type="ECO:0000256" key="5">
    <source>
        <dbReference type="ARBA" id="ARBA00022723"/>
    </source>
</evidence>
<dbReference type="Proteomes" id="UP000195918">
    <property type="component" value="Unassembled WGS sequence"/>
</dbReference>
<dbReference type="Pfam" id="PF02424">
    <property type="entry name" value="ApbE"/>
    <property type="match status" value="1"/>
</dbReference>
<dbReference type="SUPFAM" id="SSF143631">
    <property type="entry name" value="ApbE-like"/>
    <property type="match status" value="1"/>
</dbReference>
<proteinExistence type="inferred from homology"/>
<evidence type="ECO:0000256" key="7">
    <source>
        <dbReference type="ARBA" id="ARBA00022842"/>
    </source>
</evidence>
<keyword evidence="6 10" id="KW-0274">FAD</keyword>
<keyword evidence="13" id="KW-1185">Reference proteome</keyword>
<dbReference type="PIRSF" id="PIRSF006268">
    <property type="entry name" value="ApbE"/>
    <property type="match status" value="1"/>
</dbReference>
<dbReference type="PANTHER" id="PTHR30040">
    <property type="entry name" value="THIAMINE BIOSYNTHESIS LIPOPROTEIN APBE"/>
    <property type="match status" value="1"/>
</dbReference>
<comment type="catalytic activity">
    <reaction evidence="9 10">
        <text>L-threonyl-[protein] + FAD = FMN-L-threonyl-[protein] + AMP + H(+)</text>
        <dbReference type="Rhea" id="RHEA:36847"/>
        <dbReference type="Rhea" id="RHEA-COMP:11060"/>
        <dbReference type="Rhea" id="RHEA-COMP:11061"/>
        <dbReference type="ChEBI" id="CHEBI:15378"/>
        <dbReference type="ChEBI" id="CHEBI:30013"/>
        <dbReference type="ChEBI" id="CHEBI:57692"/>
        <dbReference type="ChEBI" id="CHEBI:74257"/>
        <dbReference type="ChEBI" id="CHEBI:456215"/>
        <dbReference type="EC" id="2.7.1.180"/>
    </reaction>
</comment>
<evidence type="ECO:0000256" key="9">
    <source>
        <dbReference type="ARBA" id="ARBA00048540"/>
    </source>
</evidence>
<evidence type="ECO:0000313" key="12">
    <source>
        <dbReference type="EMBL" id="SLM86276.1"/>
    </source>
</evidence>
<evidence type="ECO:0000256" key="3">
    <source>
        <dbReference type="ARBA" id="ARBA00022630"/>
    </source>
</evidence>
<evidence type="ECO:0000256" key="2">
    <source>
        <dbReference type="ARBA" id="ARBA00016337"/>
    </source>
</evidence>
<name>A0A1X6WRJ4_9ENTE</name>
<dbReference type="GO" id="GO:0016740">
    <property type="term" value="F:transferase activity"/>
    <property type="evidence" value="ECO:0007669"/>
    <property type="project" value="UniProtKB-UniRule"/>
</dbReference>
<keyword evidence="4 10" id="KW-0808">Transferase</keyword>
<dbReference type="GO" id="GO:0046872">
    <property type="term" value="F:metal ion binding"/>
    <property type="evidence" value="ECO:0007669"/>
    <property type="project" value="UniProtKB-UniRule"/>
</dbReference>
<dbReference type="PANTHER" id="PTHR30040:SF2">
    <property type="entry name" value="FAD:PROTEIN FMN TRANSFERASE"/>
    <property type="match status" value="1"/>
</dbReference>
<dbReference type="AlphaFoldDB" id="A0A1X6WRJ4"/>